<dbReference type="eggNOG" id="COG1136">
    <property type="taxonomic scope" value="Bacteria"/>
</dbReference>
<evidence type="ECO:0000259" key="5">
    <source>
        <dbReference type="PROSITE" id="PS50893"/>
    </source>
</evidence>
<keyword evidence="4" id="KW-0067">ATP-binding</keyword>
<organism evidence="6 7">
    <name type="scientific">Chloroherpeton thalassium (strain ATCC 35110 / GB-78)</name>
    <dbReference type="NCBI Taxonomy" id="517418"/>
    <lineage>
        <taxon>Bacteria</taxon>
        <taxon>Pseudomonadati</taxon>
        <taxon>Chlorobiota</taxon>
        <taxon>Chlorobiia</taxon>
        <taxon>Chlorobiales</taxon>
        <taxon>Chloroherpetonaceae</taxon>
        <taxon>Chloroherpeton</taxon>
    </lineage>
</organism>
<evidence type="ECO:0000256" key="2">
    <source>
        <dbReference type="ARBA" id="ARBA00022448"/>
    </source>
</evidence>
<dbReference type="InterPro" id="IPR003439">
    <property type="entry name" value="ABC_transporter-like_ATP-bd"/>
</dbReference>
<reference evidence="6 7" key="1">
    <citation type="submission" date="2008-06" db="EMBL/GenBank/DDBJ databases">
        <title>Complete sequence of Chloroherpeton thalassium ATCC 35110.</title>
        <authorList>
            <consortium name="US DOE Joint Genome Institute"/>
            <person name="Lucas S."/>
            <person name="Copeland A."/>
            <person name="Lapidus A."/>
            <person name="Glavina del Rio T."/>
            <person name="Dalin E."/>
            <person name="Tice H."/>
            <person name="Bruce D."/>
            <person name="Goodwin L."/>
            <person name="Pitluck S."/>
            <person name="Schmutz J."/>
            <person name="Larimer F."/>
            <person name="Land M."/>
            <person name="Hauser L."/>
            <person name="Kyrpides N."/>
            <person name="Mikhailova N."/>
            <person name="Liu Z."/>
            <person name="Li T."/>
            <person name="Zhao F."/>
            <person name="Overmann J."/>
            <person name="Bryant D.A."/>
            <person name="Richardson P."/>
        </authorList>
    </citation>
    <scope>NUCLEOTIDE SEQUENCE [LARGE SCALE GENOMIC DNA]</scope>
    <source>
        <strain evidence="7">ATCC 35110 / GB-78</strain>
    </source>
</reference>
<dbReference type="Pfam" id="PF00005">
    <property type="entry name" value="ABC_tran"/>
    <property type="match status" value="1"/>
</dbReference>
<evidence type="ECO:0000313" key="6">
    <source>
        <dbReference type="EMBL" id="ACF14865.1"/>
    </source>
</evidence>
<dbReference type="PROSITE" id="PS50893">
    <property type="entry name" value="ABC_TRANSPORTER_2"/>
    <property type="match status" value="1"/>
</dbReference>
<dbReference type="PANTHER" id="PTHR42798">
    <property type="entry name" value="LIPOPROTEIN-RELEASING SYSTEM ATP-BINDING PROTEIN LOLD"/>
    <property type="match status" value="1"/>
</dbReference>
<dbReference type="Gene3D" id="3.40.50.300">
    <property type="entry name" value="P-loop containing nucleotide triphosphate hydrolases"/>
    <property type="match status" value="1"/>
</dbReference>
<gene>
    <name evidence="6" type="ordered locus">Ctha_2416</name>
</gene>
<keyword evidence="7" id="KW-1185">Reference proteome</keyword>
<dbReference type="InterPro" id="IPR027417">
    <property type="entry name" value="P-loop_NTPase"/>
</dbReference>
<dbReference type="RefSeq" id="WP_012500947.1">
    <property type="nucleotide sequence ID" value="NC_011026.1"/>
</dbReference>
<dbReference type="CDD" id="cd03255">
    <property type="entry name" value="ABC_MJ0796_LolCDE_FtsE"/>
    <property type="match status" value="1"/>
</dbReference>
<evidence type="ECO:0000313" key="7">
    <source>
        <dbReference type="Proteomes" id="UP000001208"/>
    </source>
</evidence>
<dbReference type="EMBL" id="CP001100">
    <property type="protein sequence ID" value="ACF14865.1"/>
    <property type="molecule type" value="Genomic_DNA"/>
</dbReference>
<dbReference type="InterPro" id="IPR003593">
    <property type="entry name" value="AAA+_ATPase"/>
</dbReference>
<feature type="domain" description="ABC transporter" evidence="5">
    <location>
        <begin position="3"/>
        <end position="221"/>
    </location>
</feature>
<evidence type="ECO:0000256" key="3">
    <source>
        <dbReference type="ARBA" id="ARBA00022741"/>
    </source>
</evidence>
<dbReference type="PANTHER" id="PTHR42798:SF2">
    <property type="entry name" value="ABC TRANSPORTER ATP-BINDING PROTEIN MG467-RELATED"/>
    <property type="match status" value="1"/>
</dbReference>
<dbReference type="GO" id="GO:0005524">
    <property type="term" value="F:ATP binding"/>
    <property type="evidence" value="ECO:0007669"/>
    <property type="project" value="UniProtKB-KW"/>
</dbReference>
<dbReference type="SMART" id="SM00382">
    <property type="entry name" value="AAA"/>
    <property type="match status" value="1"/>
</dbReference>
<proteinExistence type="inferred from homology"/>
<evidence type="ECO:0000256" key="1">
    <source>
        <dbReference type="ARBA" id="ARBA00005417"/>
    </source>
</evidence>
<dbReference type="KEGG" id="cts:Ctha_2416"/>
<keyword evidence="3" id="KW-0547">Nucleotide-binding</keyword>
<keyword evidence="2" id="KW-0813">Transport</keyword>
<dbReference type="OrthoDB" id="9769100at2"/>
<accession>B3QX55</accession>
<protein>
    <submittedName>
        <fullName evidence="6">ABC transporter-related protein</fullName>
    </submittedName>
</protein>
<dbReference type="HOGENOM" id="CLU_000604_1_22_10"/>
<name>B3QX55_CHLT3</name>
<dbReference type="Proteomes" id="UP000001208">
    <property type="component" value="Chromosome"/>
</dbReference>
<evidence type="ECO:0000256" key="4">
    <source>
        <dbReference type="ARBA" id="ARBA00022840"/>
    </source>
</evidence>
<dbReference type="InterPro" id="IPR017911">
    <property type="entry name" value="MacB-like_ATP-bd"/>
</dbReference>
<dbReference type="GO" id="GO:0016887">
    <property type="term" value="F:ATP hydrolysis activity"/>
    <property type="evidence" value="ECO:0007669"/>
    <property type="project" value="InterPro"/>
</dbReference>
<dbReference type="AlphaFoldDB" id="B3QX55"/>
<comment type="similarity">
    <text evidence="1">Belongs to the ABC transporter superfamily.</text>
</comment>
<sequence>MSILISNLTKHYTKNQAENPTLSISNLAIEDGDAVAIVGKSGSGKSTLLNLIAGIVTPESGQIVVKGTDITRLSESKRDLFRAENIGYVFQTFNLIQGLSALENVLLAMNFCGKVKQPEARAKILLERVGLGEKLHKKPSQLSVGEQQRVAQARAIANEPHIILADEPTANLDDKNTEVVMNLLEEFSRENGRILILVTHEKEVAERFPKQLELESINQSVGR</sequence>
<dbReference type="STRING" id="517418.Ctha_2416"/>
<dbReference type="SUPFAM" id="SSF52540">
    <property type="entry name" value="P-loop containing nucleoside triphosphate hydrolases"/>
    <property type="match status" value="1"/>
</dbReference>